<sequence>MSADSTVYLITGANRGIGLALAGIFVKRPNTIVIATSRKPVPDVFASLNSASGSGSKIFPLLLDEADPAISSATLAACLQARFGITRLDVVIANAGGSAGFKSALDTSPEDLLYDFTVNAVGPAKLFQATWPLLSASKKNNNKKFVLITSSVGSIAGLDQPPVLPGAAYGMSKAAANYFAKKLSVELKEEGLLVGIIHPGWVKTGNGQAFADAVGFPEPPMTLQESSEGVVHQIDTLTPEKSGQFLTHNGEAVPW</sequence>
<comment type="similarity">
    <text evidence="1">Belongs to the short-chain dehydrogenases/reductases (SDR) family.</text>
</comment>
<evidence type="ECO:0000313" key="5">
    <source>
        <dbReference type="Proteomes" id="UP001285441"/>
    </source>
</evidence>
<reference evidence="4" key="1">
    <citation type="journal article" date="2023" name="Mol. Phylogenet. Evol.">
        <title>Genome-scale phylogeny and comparative genomics of the fungal order Sordariales.</title>
        <authorList>
            <person name="Hensen N."/>
            <person name="Bonometti L."/>
            <person name="Westerberg I."/>
            <person name="Brannstrom I.O."/>
            <person name="Guillou S."/>
            <person name="Cros-Aarteil S."/>
            <person name="Calhoun S."/>
            <person name="Haridas S."/>
            <person name="Kuo A."/>
            <person name="Mondo S."/>
            <person name="Pangilinan J."/>
            <person name="Riley R."/>
            <person name="LaButti K."/>
            <person name="Andreopoulos B."/>
            <person name="Lipzen A."/>
            <person name="Chen C."/>
            <person name="Yan M."/>
            <person name="Daum C."/>
            <person name="Ng V."/>
            <person name="Clum A."/>
            <person name="Steindorff A."/>
            <person name="Ohm R.A."/>
            <person name="Martin F."/>
            <person name="Silar P."/>
            <person name="Natvig D.O."/>
            <person name="Lalanne C."/>
            <person name="Gautier V."/>
            <person name="Ament-Velasquez S.L."/>
            <person name="Kruys A."/>
            <person name="Hutchinson M.I."/>
            <person name="Powell A.J."/>
            <person name="Barry K."/>
            <person name="Miller A.N."/>
            <person name="Grigoriev I.V."/>
            <person name="Debuchy R."/>
            <person name="Gladieux P."/>
            <person name="Hiltunen Thoren M."/>
            <person name="Johannesson H."/>
        </authorList>
    </citation>
    <scope>NUCLEOTIDE SEQUENCE</scope>
    <source>
        <strain evidence="4">CBS 232.78</strain>
    </source>
</reference>
<dbReference type="SUPFAM" id="SSF51735">
    <property type="entry name" value="NAD(P)-binding Rossmann-fold domains"/>
    <property type="match status" value="1"/>
</dbReference>
<dbReference type="InterPro" id="IPR002347">
    <property type="entry name" value="SDR_fam"/>
</dbReference>
<dbReference type="GO" id="GO:0005737">
    <property type="term" value="C:cytoplasm"/>
    <property type="evidence" value="ECO:0007669"/>
    <property type="project" value="TreeGrafter"/>
</dbReference>
<dbReference type="EMBL" id="JAULSW010000002">
    <property type="protein sequence ID" value="KAK3389637.1"/>
    <property type="molecule type" value="Genomic_DNA"/>
</dbReference>
<gene>
    <name evidence="4" type="ORF">B0H63DRAFT_102560</name>
</gene>
<dbReference type="Pfam" id="PF00106">
    <property type="entry name" value="adh_short"/>
    <property type="match status" value="1"/>
</dbReference>
<dbReference type="Proteomes" id="UP001285441">
    <property type="component" value="Unassembled WGS sequence"/>
</dbReference>
<dbReference type="AlphaFoldDB" id="A0AAE0NXN8"/>
<dbReference type="PROSITE" id="PS00061">
    <property type="entry name" value="ADH_SHORT"/>
    <property type="match status" value="1"/>
</dbReference>
<evidence type="ECO:0000256" key="1">
    <source>
        <dbReference type="ARBA" id="ARBA00006484"/>
    </source>
</evidence>
<protein>
    <submittedName>
        <fullName evidence="4">Uncharacterized protein</fullName>
    </submittedName>
</protein>
<evidence type="ECO:0000313" key="4">
    <source>
        <dbReference type="EMBL" id="KAK3389637.1"/>
    </source>
</evidence>
<keyword evidence="5" id="KW-1185">Reference proteome</keyword>
<name>A0AAE0NXN8_9PEZI</name>
<evidence type="ECO:0000256" key="2">
    <source>
        <dbReference type="ARBA" id="ARBA00022857"/>
    </source>
</evidence>
<dbReference type="PANTHER" id="PTHR43544:SF7">
    <property type="entry name" value="NADB-LER2"/>
    <property type="match status" value="1"/>
</dbReference>
<dbReference type="Gene3D" id="3.40.50.720">
    <property type="entry name" value="NAD(P)-binding Rossmann-like Domain"/>
    <property type="match status" value="1"/>
</dbReference>
<accession>A0AAE0NXN8</accession>
<dbReference type="PANTHER" id="PTHR43544">
    <property type="entry name" value="SHORT-CHAIN DEHYDROGENASE/REDUCTASE"/>
    <property type="match status" value="1"/>
</dbReference>
<proteinExistence type="inferred from homology"/>
<dbReference type="InterPro" id="IPR036291">
    <property type="entry name" value="NAD(P)-bd_dom_sf"/>
</dbReference>
<dbReference type="PRINTS" id="PR00081">
    <property type="entry name" value="GDHRDH"/>
</dbReference>
<keyword evidence="2" id="KW-0521">NADP</keyword>
<keyword evidence="3" id="KW-0560">Oxidoreductase</keyword>
<dbReference type="CDD" id="cd05325">
    <property type="entry name" value="carb_red_sniffer_like_SDR_c"/>
    <property type="match status" value="1"/>
</dbReference>
<evidence type="ECO:0000256" key="3">
    <source>
        <dbReference type="ARBA" id="ARBA00023002"/>
    </source>
</evidence>
<dbReference type="InterPro" id="IPR020904">
    <property type="entry name" value="Sc_DH/Rdtase_CS"/>
</dbReference>
<reference evidence="4" key="2">
    <citation type="submission" date="2023-06" db="EMBL/GenBank/DDBJ databases">
        <authorList>
            <consortium name="Lawrence Berkeley National Laboratory"/>
            <person name="Haridas S."/>
            <person name="Hensen N."/>
            <person name="Bonometti L."/>
            <person name="Westerberg I."/>
            <person name="Brannstrom I.O."/>
            <person name="Guillou S."/>
            <person name="Cros-Aarteil S."/>
            <person name="Calhoun S."/>
            <person name="Kuo A."/>
            <person name="Mondo S."/>
            <person name="Pangilinan J."/>
            <person name="Riley R."/>
            <person name="LaButti K."/>
            <person name="Andreopoulos B."/>
            <person name="Lipzen A."/>
            <person name="Chen C."/>
            <person name="Yanf M."/>
            <person name="Daum C."/>
            <person name="Ng V."/>
            <person name="Clum A."/>
            <person name="Steindorff A."/>
            <person name="Ohm R."/>
            <person name="Martin F."/>
            <person name="Silar P."/>
            <person name="Natvig D."/>
            <person name="Lalanne C."/>
            <person name="Gautier V."/>
            <person name="Ament-velasquez S.L."/>
            <person name="Kruys A."/>
            <person name="Hutchinson M.I."/>
            <person name="Powell A.J."/>
            <person name="Barry K."/>
            <person name="Miller A.N."/>
            <person name="Grigoriev I.V."/>
            <person name="Debuchy R."/>
            <person name="Gladieux P."/>
            <person name="Thoren M.H."/>
            <person name="Johannesson H."/>
        </authorList>
    </citation>
    <scope>NUCLEOTIDE SEQUENCE</scope>
    <source>
        <strain evidence="4">CBS 232.78</strain>
    </source>
</reference>
<dbReference type="InterPro" id="IPR051468">
    <property type="entry name" value="Fungal_SecMetab_SDRs"/>
</dbReference>
<dbReference type="GO" id="GO:0016491">
    <property type="term" value="F:oxidoreductase activity"/>
    <property type="evidence" value="ECO:0007669"/>
    <property type="project" value="UniProtKB-KW"/>
</dbReference>
<comment type="caution">
    <text evidence="4">The sequence shown here is derived from an EMBL/GenBank/DDBJ whole genome shotgun (WGS) entry which is preliminary data.</text>
</comment>
<organism evidence="4 5">
    <name type="scientific">Podospora didyma</name>
    <dbReference type="NCBI Taxonomy" id="330526"/>
    <lineage>
        <taxon>Eukaryota</taxon>
        <taxon>Fungi</taxon>
        <taxon>Dikarya</taxon>
        <taxon>Ascomycota</taxon>
        <taxon>Pezizomycotina</taxon>
        <taxon>Sordariomycetes</taxon>
        <taxon>Sordariomycetidae</taxon>
        <taxon>Sordariales</taxon>
        <taxon>Podosporaceae</taxon>
        <taxon>Podospora</taxon>
    </lineage>
</organism>